<sequence>MPWKHSHLVDVDVFSEDDFYVVLEEACKMEEVMERPLKKVPALRGKVVANLFFEPSTRTRTSFELAEKFLSADVINWSASGSSVSKGESLQDTAKTIKAMGVDAVVVRNREVGTPEYLINKLLGTCIINAGDGARAHPTQALLDLYSAWRHFGDLKGRKMAIIGDILHSRVARSDIHAFSKMGVHVVVSGPRSLIPLHVFDLAEYEPDPKKAVEGADIVYALRIQRERQEEGLFPSIDEYHNRWGVKTELLRYAERNAIVMHPGPMNRGVEIESSVADGSRSLVLDQVRSGVAVRMALLFLYLAGGAGR</sequence>
<feature type="binding site" evidence="7">
    <location>
        <position position="264"/>
    </location>
    <ligand>
        <name>carbamoyl phosphate</name>
        <dbReference type="ChEBI" id="CHEBI:58228"/>
    </ligand>
</feature>
<dbReference type="GO" id="GO:0016597">
    <property type="term" value="F:amino acid binding"/>
    <property type="evidence" value="ECO:0007669"/>
    <property type="project" value="InterPro"/>
</dbReference>
<gene>
    <name evidence="7" type="primary">pyrB</name>
    <name evidence="10" type="ORF">HMPREF1705_03214</name>
</gene>
<comment type="similarity">
    <text evidence="2 7">Belongs to the aspartate/ornithine carbamoyltransferase superfamily. ATCase family.</text>
</comment>
<dbReference type="Pfam" id="PF00185">
    <property type="entry name" value="OTCace"/>
    <property type="match status" value="1"/>
</dbReference>
<feature type="binding site" evidence="7">
    <location>
        <position position="108"/>
    </location>
    <ligand>
        <name>carbamoyl phosphate</name>
        <dbReference type="ChEBI" id="CHEBI:58228"/>
    </ligand>
</feature>
<comment type="subunit">
    <text evidence="7">Heterododecamer (2C3:3R2) of six catalytic PyrB chains organized as two trimers (C3), and six regulatory PyrI chains organized as three dimers (R2).</text>
</comment>
<dbReference type="GO" id="GO:0004070">
    <property type="term" value="F:aspartate carbamoyltransferase activity"/>
    <property type="evidence" value="ECO:0007669"/>
    <property type="project" value="UniProtKB-UniRule"/>
</dbReference>
<name>A0A0T5XCG9_9BACT</name>
<feature type="binding site" evidence="7">
    <location>
        <position position="170"/>
    </location>
    <ligand>
        <name>L-aspartate</name>
        <dbReference type="ChEBI" id="CHEBI:29991"/>
    </ligand>
</feature>
<feature type="domain" description="Aspartate/ornithine carbamoyltransferase Asp/Orn-binding" evidence="8">
    <location>
        <begin position="156"/>
        <end position="300"/>
    </location>
</feature>
<dbReference type="SUPFAM" id="SSF53671">
    <property type="entry name" value="Aspartate/ornithine carbamoyltransferase"/>
    <property type="match status" value="1"/>
</dbReference>
<keyword evidence="4 7" id="KW-0665">Pyrimidine biosynthesis</keyword>
<feature type="domain" description="Aspartate/ornithine carbamoyltransferase carbamoyl-P binding" evidence="9">
    <location>
        <begin position="7"/>
        <end position="147"/>
    </location>
</feature>
<evidence type="ECO:0000313" key="11">
    <source>
        <dbReference type="Proteomes" id="UP000005273"/>
    </source>
</evidence>
<evidence type="ECO:0000256" key="3">
    <source>
        <dbReference type="ARBA" id="ARBA00022679"/>
    </source>
</evidence>
<feature type="binding site" evidence="7">
    <location>
        <position position="140"/>
    </location>
    <ligand>
        <name>carbamoyl phosphate</name>
        <dbReference type="ChEBI" id="CHEBI:58228"/>
    </ligand>
</feature>
<dbReference type="HAMAP" id="MF_00001">
    <property type="entry name" value="Asp_carb_tr"/>
    <property type="match status" value="1"/>
</dbReference>
<evidence type="ECO:0000256" key="5">
    <source>
        <dbReference type="ARBA" id="ARBA00043884"/>
    </source>
</evidence>
<feature type="binding site" evidence="7">
    <location>
        <position position="59"/>
    </location>
    <ligand>
        <name>carbamoyl phosphate</name>
        <dbReference type="ChEBI" id="CHEBI:58228"/>
    </ligand>
</feature>
<keyword evidence="3 7" id="KW-0808">Transferase</keyword>
<comment type="function">
    <text evidence="5 7">Catalyzes the condensation of carbamoyl phosphate and aspartate to form carbamoyl aspartate and inorganic phosphate, the committed step in the de novo pyrimidine nucleotide biosynthesis pathway.</text>
</comment>
<evidence type="ECO:0000256" key="1">
    <source>
        <dbReference type="ARBA" id="ARBA00004852"/>
    </source>
</evidence>
<evidence type="ECO:0000256" key="7">
    <source>
        <dbReference type="HAMAP-Rule" id="MF_00001"/>
    </source>
</evidence>
<dbReference type="RefSeq" id="WP_057940861.1">
    <property type="nucleotide sequence ID" value="NZ_ACJX03000001.1"/>
</dbReference>
<dbReference type="AlphaFoldDB" id="A0A0T5XCG9"/>
<feature type="binding site" evidence="7">
    <location>
        <position position="86"/>
    </location>
    <ligand>
        <name>L-aspartate</name>
        <dbReference type="ChEBI" id="CHEBI:29991"/>
    </ligand>
</feature>
<dbReference type="Pfam" id="PF02729">
    <property type="entry name" value="OTCace_N"/>
    <property type="match status" value="1"/>
</dbReference>
<dbReference type="InterPro" id="IPR006131">
    <property type="entry name" value="Asp_carbamoyltransf_Asp/Orn-bd"/>
</dbReference>
<comment type="catalytic activity">
    <reaction evidence="6 7">
        <text>carbamoyl phosphate + L-aspartate = N-carbamoyl-L-aspartate + phosphate + H(+)</text>
        <dbReference type="Rhea" id="RHEA:20013"/>
        <dbReference type="ChEBI" id="CHEBI:15378"/>
        <dbReference type="ChEBI" id="CHEBI:29991"/>
        <dbReference type="ChEBI" id="CHEBI:32814"/>
        <dbReference type="ChEBI" id="CHEBI:43474"/>
        <dbReference type="ChEBI" id="CHEBI:58228"/>
        <dbReference type="EC" id="2.1.3.2"/>
    </reaction>
</comment>
<evidence type="ECO:0000256" key="4">
    <source>
        <dbReference type="ARBA" id="ARBA00022975"/>
    </source>
</evidence>
<dbReference type="InterPro" id="IPR036901">
    <property type="entry name" value="Asp/Orn_carbamoylTrfase_sf"/>
</dbReference>
<dbReference type="UniPathway" id="UPA00070">
    <property type="reaction ID" value="UER00116"/>
</dbReference>
<reference evidence="11" key="1">
    <citation type="submission" date="2012-09" db="EMBL/GenBank/DDBJ databases">
        <authorList>
            <person name="Weinstock G."/>
            <person name="Sodergren E."/>
            <person name="Clifton S."/>
            <person name="Fulton L."/>
            <person name="Fulton B."/>
            <person name="Courtney L."/>
            <person name="Fronick C."/>
            <person name="Harrison M."/>
            <person name="Strong C."/>
            <person name="Farmer C."/>
            <person name="Delehaunty K."/>
            <person name="Markovic C."/>
            <person name="Hall O."/>
            <person name="Minx P."/>
            <person name="Tomlinson C."/>
            <person name="Mitreva M."/>
            <person name="Nelson J."/>
            <person name="Hou S."/>
            <person name="Wollam A."/>
            <person name="Pepin K.H."/>
            <person name="Johnson M."/>
            <person name="Bhonagiri V."/>
            <person name="Nash W.E."/>
            <person name="Suruliraj S."/>
            <person name="Warren W."/>
            <person name="Chinwalla A."/>
            <person name="Mardis E.R."/>
            <person name="Wilson R.K."/>
        </authorList>
    </citation>
    <scope>NUCLEOTIDE SEQUENCE [LARGE SCALE GENOMIC DNA]</scope>
    <source>
        <strain evidence="11">OS1</strain>
    </source>
</reference>
<proteinExistence type="inferred from homology"/>
<evidence type="ECO:0000256" key="6">
    <source>
        <dbReference type="ARBA" id="ARBA00048859"/>
    </source>
</evidence>
<evidence type="ECO:0000259" key="8">
    <source>
        <dbReference type="Pfam" id="PF00185"/>
    </source>
</evidence>
<dbReference type="InterPro" id="IPR006132">
    <property type="entry name" value="Asp/Orn_carbamoyltranf_P-bd"/>
</dbReference>
<feature type="binding site" evidence="7">
    <location>
        <position position="137"/>
    </location>
    <ligand>
        <name>carbamoyl phosphate</name>
        <dbReference type="ChEBI" id="CHEBI:58228"/>
    </ligand>
</feature>
<dbReference type="InterPro" id="IPR002082">
    <property type="entry name" value="Asp_carbamoyltransf"/>
</dbReference>
<dbReference type="NCBIfam" id="NF002032">
    <property type="entry name" value="PRK00856.1"/>
    <property type="match status" value="1"/>
</dbReference>
<dbReference type="Gene3D" id="3.40.50.1370">
    <property type="entry name" value="Aspartate/ornithine carbamoyltransferase"/>
    <property type="match status" value="2"/>
</dbReference>
<protein>
    <recommendedName>
        <fullName evidence="7">Aspartate carbamoyltransferase</fullName>
        <ecNumber evidence="7">2.1.3.2</ecNumber>
    </recommendedName>
    <alternativeName>
        <fullName evidence="7">Aspartate transcarbamylase</fullName>
        <shortName evidence="7">ATCase</shortName>
    </alternativeName>
</protein>
<feature type="binding site" evidence="7">
    <location>
        <position position="265"/>
    </location>
    <ligand>
        <name>carbamoyl phosphate</name>
        <dbReference type="ChEBI" id="CHEBI:58228"/>
    </ligand>
</feature>
<organism evidence="10 11">
    <name type="scientific">Acetomicrobium hydrogeniformans ATCC BAA-1850</name>
    <dbReference type="NCBI Taxonomy" id="592015"/>
    <lineage>
        <taxon>Bacteria</taxon>
        <taxon>Thermotogati</taxon>
        <taxon>Synergistota</taxon>
        <taxon>Synergistia</taxon>
        <taxon>Synergistales</taxon>
        <taxon>Acetomicrobiaceae</taxon>
        <taxon>Acetomicrobium</taxon>
    </lineage>
</organism>
<dbReference type="GO" id="GO:0044205">
    <property type="term" value="P:'de novo' UMP biosynthetic process"/>
    <property type="evidence" value="ECO:0007669"/>
    <property type="project" value="UniProtKB-UniRule"/>
</dbReference>
<dbReference type="PANTHER" id="PTHR45753">
    <property type="entry name" value="ORNITHINE CARBAMOYLTRANSFERASE, MITOCHONDRIAL"/>
    <property type="match status" value="1"/>
</dbReference>
<dbReference type="GO" id="GO:0006520">
    <property type="term" value="P:amino acid metabolic process"/>
    <property type="evidence" value="ECO:0007669"/>
    <property type="project" value="InterPro"/>
</dbReference>
<dbReference type="STRING" id="592015.HMPREF1705_03214"/>
<dbReference type="InterPro" id="IPR006130">
    <property type="entry name" value="Asp/Orn_carbamoylTrfase"/>
</dbReference>
<dbReference type="EC" id="2.1.3.2" evidence="7"/>
<dbReference type="OrthoDB" id="9802587at2"/>
<evidence type="ECO:0000313" key="10">
    <source>
        <dbReference type="EMBL" id="KRT35954.1"/>
    </source>
</evidence>
<comment type="caution">
    <text evidence="10">The sequence shown here is derived from an EMBL/GenBank/DDBJ whole genome shotgun (WGS) entry which is preliminary data.</text>
</comment>
<keyword evidence="11" id="KW-1185">Reference proteome</keyword>
<dbReference type="GO" id="GO:0006207">
    <property type="term" value="P:'de novo' pyrimidine nucleobase biosynthetic process"/>
    <property type="evidence" value="ECO:0007669"/>
    <property type="project" value="InterPro"/>
</dbReference>
<evidence type="ECO:0000256" key="2">
    <source>
        <dbReference type="ARBA" id="ARBA00008896"/>
    </source>
</evidence>
<dbReference type="eggNOG" id="COG0540">
    <property type="taxonomic scope" value="Bacteria"/>
</dbReference>
<dbReference type="Proteomes" id="UP000005273">
    <property type="component" value="Unassembled WGS sequence"/>
</dbReference>
<dbReference type="PRINTS" id="PR00101">
    <property type="entry name" value="ATCASE"/>
</dbReference>
<dbReference type="EMBL" id="ACJX03000001">
    <property type="protein sequence ID" value="KRT35954.1"/>
    <property type="molecule type" value="Genomic_DNA"/>
</dbReference>
<dbReference type="PROSITE" id="PS00097">
    <property type="entry name" value="CARBAMOYLTRANSFERASE"/>
    <property type="match status" value="1"/>
</dbReference>
<accession>A0A0T5XCG9</accession>
<dbReference type="NCBIfam" id="TIGR00670">
    <property type="entry name" value="asp_carb_tr"/>
    <property type="match status" value="1"/>
</dbReference>
<comment type="pathway">
    <text evidence="1 7">Pyrimidine metabolism; UMP biosynthesis via de novo pathway; (S)-dihydroorotate from bicarbonate: step 2/3.</text>
</comment>
<dbReference type="PANTHER" id="PTHR45753:SF6">
    <property type="entry name" value="ASPARTATE CARBAMOYLTRANSFERASE"/>
    <property type="match status" value="1"/>
</dbReference>
<dbReference type="GO" id="GO:0005829">
    <property type="term" value="C:cytosol"/>
    <property type="evidence" value="ECO:0007669"/>
    <property type="project" value="TreeGrafter"/>
</dbReference>
<feature type="binding site" evidence="7">
    <location>
        <position position="58"/>
    </location>
    <ligand>
        <name>carbamoyl phosphate</name>
        <dbReference type="ChEBI" id="CHEBI:58228"/>
    </ligand>
</feature>
<evidence type="ECO:0000259" key="9">
    <source>
        <dbReference type="Pfam" id="PF02729"/>
    </source>
</evidence>
<feature type="binding site" evidence="7">
    <location>
        <position position="223"/>
    </location>
    <ligand>
        <name>L-aspartate</name>
        <dbReference type="ChEBI" id="CHEBI:29991"/>
    </ligand>
</feature>
<dbReference type="PRINTS" id="PR00100">
    <property type="entry name" value="AOTCASE"/>
</dbReference>